<organism evidence="2">
    <name type="scientific">Charleville virus</name>
    <dbReference type="NCBI Taxonomy" id="318842"/>
    <lineage>
        <taxon>Viruses</taxon>
        <taxon>Riboviria</taxon>
        <taxon>Orthornavirae</taxon>
        <taxon>Negarnaviricota</taxon>
        <taxon>Haploviricotina</taxon>
        <taxon>Monjiviricetes</taxon>
        <taxon>Mononegavirales</taxon>
        <taxon>Rhabdoviridae</taxon>
        <taxon>Alpharhabdovirinae</taxon>
        <taxon>Sripuvirus</taxon>
        <taxon>Sripuvirus charleville</taxon>
    </lineage>
</organism>
<evidence type="ECO:0000313" key="3">
    <source>
        <dbReference type="Proteomes" id="UP000503388"/>
    </source>
</evidence>
<gene>
    <name evidence="2" type="primary">Gx</name>
</gene>
<feature type="transmembrane region" description="Helical" evidence="1">
    <location>
        <begin position="27"/>
        <end position="48"/>
    </location>
</feature>
<keyword evidence="1" id="KW-1133">Transmembrane helix</keyword>
<sequence length="117" mass="12949">MESLPSFWHLLFQYIVITHCMSPVRKVFIGLLLIILVCVALSGVLSILCPEESELCHSSSHYIQTTTMLLDTVAIRLNGLLSVLKHGIGLLMSNSTSDILSQLLKSARLPGLRREMA</sequence>
<accession>A0A3Q8TND9</accession>
<dbReference type="RefSeq" id="YP_010796458.1">
    <property type="nucleotide sequence ID" value="NC_076030.1"/>
</dbReference>
<dbReference type="EMBL" id="MH899109">
    <property type="protein sequence ID" value="AZL49337.1"/>
    <property type="molecule type" value="Viral_cRNA"/>
</dbReference>
<dbReference type="Proteomes" id="UP000503388">
    <property type="component" value="Segment"/>
</dbReference>
<dbReference type="GeneID" id="80533953"/>
<proteinExistence type="predicted"/>
<dbReference type="KEGG" id="vg:80533953"/>
<evidence type="ECO:0000256" key="1">
    <source>
        <dbReference type="SAM" id="Phobius"/>
    </source>
</evidence>
<evidence type="ECO:0000313" key="2">
    <source>
        <dbReference type="EMBL" id="AZL49337.1"/>
    </source>
</evidence>
<keyword evidence="1" id="KW-0472">Membrane</keyword>
<protein>
    <submittedName>
        <fullName evidence="2">Gx</fullName>
    </submittedName>
</protein>
<name>A0A3Q8TND9_9RHAB</name>
<reference evidence="2" key="1">
    <citation type="journal article" date="2018" name="Virus Genes">
        <title>Genomic characterisation of Cuiaba and Charleville viruses: arboviruses (family Rhabdoviridae, genus Sripuvirus) infecting reptiles and amphibians.</title>
        <authorList>
            <person name="Vasilakis N."/>
            <person name="Tesh R.B."/>
            <person name="Widen S.G."/>
            <person name="Mirchandani D."/>
            <person name="Walker P.J."/>
        </authorList>
    </citation>
    <scope>NUCLEOTIDE SEQUENCE [LARGE SCALE GENOMIC DNA]</scope>
    <source>
        <strain evidence="2">Ch9824</strain>
    </source>
</reference>
<keyword evidence="3" id="KW-1185">Reference proteome</keyword>
<keyword evidence="1" id="KW-0812">Transmembrane</keyword>